<dbReference type="Proteomes" id="UP000019109">
    <property type="component" value="Unassembled WGS sequence"/>
</dbReference>
<dbReference type="InterPro" id="IPR001492">
    <property type="entry name" value="Flagellin"/>
</dbReference>
<keyword evidence="6" id="KW-1185">Reference proteome</keyword>
<keyword evidence="3" id="KW-0975">Bacterial flagellum</keyword>
<dbReference type="GO" id="GO:0005198">
    <property type="term" value="F:structural molecule activity"/>
    <property type="evidence" value="ECO:0007669"/>
    <property type="project" value="InterPro"/>
</dbReference>
<comment type="subcellular location">
    <subcellularLocation>
        <location evidence="1">Bacterial flagellum</location>
    </subcellularLocation>
</comment>
<dbReference type="AlphaFoldDB" id="W4V538"/>
<keyword evidence="5" id="KW-0966">Cell projection</keyword>
<evidence type="ECO:0000256" key="2">
    <source>
        <dbReference type="ARBA" id="ARBA00005709"/>
    </source>
</evidence>
<organism evidence="5 6">
    <name type="scientific">Acetivibrio straminisolvens JCM 21531</name>
    <dbReference type="NCBI Taxonomy" id="1294263"/>
    <lineage>
        <taxon>Bacteria</taxon>
        <taxon>Bacillati</taxon>
        <taxon>Bacillota</taxon>
        <taxon>Clostridia</taxon>
        <taxon>Eubacteriales</taxon>
        <taxon>Oscillospiraceae</taxon>
        <taxon>Acetivibrio</taxon>
    </lineage>
</organism>
<dbReference type="EMBL" id="BAVR01000011">
    <property type="protein sequence ID" value="GAE87874.1"/>
    <property type="molecule type" value="Genomic_DNA"/>
</dbReference>
<dbReference type="PANTHER" id="PTHR42792">
    <property type="entry name" value="FLAGELLIN"/>
    <property type="match status" value="1"/>
</dbReference>
<sequence>MQVGANSGNTLYIDLADMRSSSIGISKVDLINQPSLAIEQFDSGISIVSGFRSRLGAMQNRLEHALDISNLDSENTISSEARIRDAVCAKEIISISRSSILSKASIAMLSQARKQPKMVLHLLRAS</sequence>
<accession>W4V538</accession>
<dbReference type="Gene3D" id="1.20.1330.10">
    <property type="entry name" value="f41 fragment of flagellin, N-terminal domain"/>
    <property type="match status" value="1"/>
</dbReference>
<reference evidence="5" key="1">
    <citation type="journal article" date="2014" name="Genome Announc.">
        <title>Draft Genome Sequence of Clostridium straminisolvens Strain JCM 21531T, Isolated from a Cellulose-Degrading Bacterial Community.</title>
        <authorList>
            <person name="Yuki M."/>
            <person name="Oshima K."/>
            <person name="Suda W."/>
            <person name="Sakamoto M."/>
            <person name="Kitamura K."/>
            <person name="Iida T."/>
            <person name="Hattori M."/>
            <person name="Ohkuma M."/>
        </authorList>
    </citation>
    <scope>NUCLEOTIDE SEQUENCE [LARGE SCALE GENOMIC DNA]</scope>
    <source>
        <strain evidence="5">JCM 21531</strain>
    </source>
</reference>
<evidence type="ECO:0000313" key="6">
    <source>
        <dbReference type="Proteomes" id="UP000019109"/>
    </source>
</evidence>
<dbReference type="PANTHER" id="PTHR42792:SF2">
    <property type="entry name" value="FLAGELLIN"/>
    <property type="match status" value="1"/>
</dbReference>
<protein>
    <submittedName>
        <fullName evidence="5">Flagellin protein FlaA</fullName>
    </submittedName>
</protein>
<evidence type="ECO:0000256" key="3">
    <source>
        <dbReference type="ARBA" id="ARBA00023143"/>
    </source>
</evidence>
<proteinExistence type="inferred from homology"/>
<comment type="caution">
    <text evidence="5">The sequence shown here is derived from an EMBL/GenBank/DDBJ whole genome shotgun (WGS) entry which is preliminary data.</text>
</comment>
<feature type="domain" description="Flagellin C-terminal" evidence="4">
    <location>
        <begin position="41"/>
        <end position="123"/>
    </location>
</feature>
<name>W4V538_9FIRM</name>
<dbReference type="STRING" id="1294263.JCM21531_1278"/>
<evidence type="ECO:0000256" key="1">
    <source>
        <dbReference type="ARBA" id="ARBA00004365"/>
    </source>
</evidence>
<dbReference type="InterPro" id="IPR046358">
    <property type="entry name" value="Flagellin_C"/>
</dbReference>
<dbReference type="Pfam" id="PF00700">
    <property type="entry name" value="Flagellin_C"/>
    <property type="match status" value="1"/>
</dbReference>
<comment type="similarity">
    <text evidence="2">Belongs to the bacterial flagellin family.</text>
</comment>
<keyword evidence="5" id="KW-0282">Flagellum</keyword>
<gene>
    <name evidence="5" type="ORF">JCM21531_1278</name>
</gene>
<dbReference type="GO" id="GO:0009288">
    <property type="term" value="C:bacterial-type flagellum"/>
    <property type="evidence" value="ECO:0007669"/>
    <property type="project" value="UniProtKB-SubCell"/>
</dbReference>
<keyword evidence="5" id="KW-0969">Cilium</keyword>
<dbReference type="Gene3D" id="6.10.10.10">
    <property type="entry name" value="Flagellar export chaperone, C-terminal domain"/>
    <property type="match status" value="1"/>
</dbReference>
<evidence type="ECO:0000259" key="4">
    <source>
        <dbReference type="Pfam" id="PF00700"/>
    </source>
</evidence>
<dbReference type="InterPro" id="IPR042187">
    <property type="entry name" value="Flagellin_C_sub2"/>
</dbReference>
<evidence type="ECO:0000313" key="5">
    <source>
        <dbReference type="EMBL" id="GAE87874.1"/>
    </source>
</evidence>
<dbReference type="SUPFAM" id="SSF64518">
    <property type="entry name" value="Phase 1 flagellin"/>
    <property type="match status" value="1"/>
</dbReference>